<evidence type="ECO:0000259" key="9">
    <source>
        <dbReference type="PROSITE" id="PS52048"/>
    </source>
</evidence>
<dbReference type="PANTHER" id="PTHR10589">
    <property type="entry name" value="UBIQUITIN CARBOXYL-TERMINAL HYDROLASE"/>
    <property type="match status" value="1"/>
</dbReference>
<evidence type="ECO:0000313" key="11">
    <source>
        <dbReference type="Proteomes" id="UP001362899"/>
    </source>
</evidence>
<dbReference type="AlphaFoldDB" id="A0AAV5RFM5"/>
<evidence type="ECO:0000256" key="7">
    <source>
        <dbReference type="ARBA" id="ARBA00022807"/>
    </source>
</evidence>
<dbReference type="Pfam" id="PF01088">
    <property type="entry name" value="Peptidase_C12"/>
    <property type="match status" value="1"/>
</dbReference>
<evidence type="ECO:0000256" key="4">
    <source>
        <dbReference type="ARBA" id="ARBA00022670"/>
    </source>
</evidence>
<dbReference type="GO" id="GO:0006511">
    <property type="term" value="P:ubiquitin-dependent protein catabolic process"/>
    <property type="evidence" value="ECO:0007669"/>
    <property type="project" value="InterPro"/>
</dbReference>
<comment type="caution">
    <text evidence="10">The sequence shown here is derived from an EMBL/GenBank/DDBJ whole genome shotgun (WGS) entry which is preliminary data.</text>
</comment>
<keyword evidence="5" id="KW-0833">Ubl conjugation pathway</keyword>
<dbReference type="InterPro" id="IPR038765">
    <property type="entry name" value="Papain-like_cys_pep_sf"/>
</dbReference>
<dbReference type="PROSITE" id="PS52048">
    <property type="entry name" value="UCH_DOMAIN"/>
    <property type="match status" value="1"/>
</dbReference>
<evidence type="ECO:0000256" key="6">
    <source>
        <dbReference type="ARBA" id="ARBA00022801"/>
    </source>
</evidence>
<dbReference type="GO" id="GO:0016579">
    <property type="term" value="P:protein deubiquitination"/>
    <property type="evidence" value="ECO:0007669"/>
    <property type="project" value="TreeGrafter"/>
</dbReference>
<evidence type="ECO:0000256" key="2">
    <source>
        <dbReference type="ARBA" id="ARBA00009326"/>
    </source>
</evidence>
<dbReference type="SUPFAM" id="SSF54001">
    <property type="entry name" value="Cysteine proteinases"/>
    <property type="match status" value="1"/>
</dbReference>
<proteinExistence type="inferred from homology"/>
<accession>A0AAV5RFM5</accession>
<gene>
    <name evidence="10" type="ORF">DASB73_007350</name>
</gene>
<dbReference type="InterPro" id="IPR001578">
    <property type="entry name" value="Peptidase_C12_UCH"/>
</dbReference>
<keyword evidence="4" id="KW-0645">Protease</keyword>
<dbReference type="Gene3D" id="3.40.532.10">
    <property type="entry name" value="Peptidase C12, ubiquitin carboxyl-terminal hydrolase"/>
    <property type="match status" value="1"/>
</dbReference>
<dbReference type="GO" id="GO:0005737">
    <property type="term" value="C:cytoplasm"/>
    <property type="evidence" value="ECO:0007669"/>
    <property type="project" value="TreeGrafter"/>
</dbReference>
<comment type="catalytic activity">
    <reaction evidence="1">
        <text>Thiol-dependent hydrolysis of ester, thioester, amide, peptide and isopeptide bonds formed by the C-terminal Gly of ubiquitin (a 76-residue protein attached to proteins as an intracellular targeting signal).</text>
        <dbReference type="EC" id="3.4.19.12"/>
    </reaction>
</comment>
<organism evidence="10 11">
    <name type="scientific">Starmerella bacillaris</name>
    <name type="common">Yeast</name>
    <name type="synonym">Candida zemplinina</name>
    <dbReference type="NCBI Taxonomy" id="1247836"/>
    <lineage>
        <taxon>Eukaryota</taxon>
        <taxon>Fungi</taxon>
        <taxon>Dikarya</taxon>
        <taxon>Ascomycota</taxon>
        <taxon>Saccharomycotina</taxon>
        <taxon>Dipodascomycetes</taxon>
        <taxon>Dipodascales</taxon>
        <taxon>Trichomonascaceae</taxon>
        <taxon>Starmerella</taxon>
    </lineage>
</organism>
<reference evidence="10 11" key="1">
    <citation type="journal article" date="2023" name="Elife">
        <title>Identification of key yeast species and microbe-microbe interactions impacting larval growth of Drosophila in the wild.</title>
        <authorList>
            <person name="Mure A."/>
            <person name="Sugiura Y."/>
            <person name="Maeda R."/>
            <person name="Honda K."/>
            <person name="Sakurai N."/>
            <person name="Takahashi Y."/>
            <person name="Watada M."/>
            <person name="Katoh T."/>
            <person name="Gotoh A."/>
            <person name="Gotoh Y."/>
            <person name="Taniguchi I."/>
            <person name="Nakamura K."/>
            <person name="Hayashi T."/>
            <person name="Katayama T."/>
            <person name="Uemura T."/>
            <person name="Hattori Y."/>
        </authorList>
    </citation>
    <scope>NUCLEOTIDE SEQUENCE [LARGE SCALE GENOMIC DNA]</scope>
    <source>
        <strain evidence="10 11">SB-73</strain>
    </source>
</reference>
<keyword evidence="6" id="KW-0378">Hydrolase</keyword>
<dbReference type="EC" id="3.4.19.12" evidence="3"/>
<dbReference type="EMBL" id="BTGC01000003">
    <property type="protein sequence ID" value="GMM49777.1"/>
    <property type="molecule type" value="Genomic_DNA"/>
</dbReference>
<evidence type="ECO:0000313" key="10">
    <source>
        <dbReference type="EMBL" id="GMM49777.1"/>
    </source>
</evidence>
<dbReference type="Proteomes" id="UP001362899">
    <property type="component" value="Unassembled WGS sequence"/>
</dbReference>
<evidence type="ECO:0000256" key="3">
    <source>
        <dbReference type="ARBA" id="ARBA00012759"/>
    </source>
</evidence>
<sequence length="133" mass="14650">MAVLHALANGVPNLGNGLGSDLIHQFQSLKEEDRHEFMETNPEIIALHKELADSGESSVSDDLSCENHYVCLTKSGKDIVELDGRRKGPLLRKFGLKGDDILNDSVSIVKEYLDREKESGNNDFAILALVDKS</sequence>
<protein>
    <recommendedName>
        <fullName evidence="3">ubiquitinyl hydrolase 1</fullName>
        <ecNumber evidence="3">3.4.19.12</ecNumber>
    </recommendedName>
</protein>
<keyword evidence="7" id="KW-0788">Thiol protease</keyword>
<feature type="domain" description="UCH catalytic" evidence="9">
    <location>
        <begin position="1"/>
        <end position="131"/>
    </location>
</feature>
<dbReference type="GO" id="GO:0004843">
    <property type="term" value="F:cysteine-type deubiquitinase activity"/>
    <property type="evidence" value="ECO:0007669"/>
    <property type="project" value="UniProtKB-EC"/>
</dbReference>
<evidence type="ECO:0000256" key="1">
    <source>
        <dbReference type="ARBA" id="ARBA00000707"/>
    </source>
</evidence>
<evidence type="ECO:0000256" key="5">
    <source>
        <dbReference type="ARBA" id="ARBA00022786"/>
    </source>
</evidence>
<comment type="caution">
    <text evidence="8">Lacks conserved residue(s) required for the propagation of feature annotation.</text>
</comment>
<name>A0AAV5RFM5_STABA</name>
<evidence type="ECO:0000256" key="8">
    <source>
        <dbReference type="PROSITE-ProRule" id="PRU01393"/>
    </source>
</evidence>
<comment type="similarity">
    <text evidence="2 8">Belongs to the peptidase C12 family.</text>
</comment>
<dbReference type="InterPro" id="IPR036959">
    <property type="entry name" value="Peptidase_C12_UCH_sf"/>
</dbReference>
<dbReference type="PANTHER" id="PTHR10589:SF17">
    <property type="entry name" value="UBIQUITIN CARBOXYL-TERMINAL HYDROLASE"/>
    <property type="match status" value="1"/>
</dbReference>
<keyword evidence="11" id="KW-1185">Reference proteome</keyword>